<keyword evidence="5 10" id="KW-0378">Hydrolase</keyword>
<comment type="catalytic activity">
    <reaction evidence="8 10">
        <text>dITP + H2O = dIMP + diphosphate + H(+)</text>
        <dbReference type="Rhea" id="RHEA:28342"/>
        <dbReference type="ChEBI" id="CHEBI:15377"/>
        <dbReference type="ChEBI" id="CHEBI:15378"/>
        <dbReference type="ChEBI" id="CHEBI:33019"/>
        <dbReference type="ChEBI" id="CHEBI:61194"/>
        <dbReference type="ChEBI" id="CHEBI:61382"/>
        <dbReference type="EC" id="3.6.1.66"/>
    </reaction>
</comment>
<dbReference type="HAMAP" id="MF_01405">
    <property type="entry name" value="Non_canon_purine_NTPase"/>
    <property type="match status" value="1"/>
</dbReference>
<dbReference type="GO" id="GO:0005829">
    <property type="term" value="C:cytosol"/>
    <property type="evidence" value="ECO:0007669"/>
    <property type="project" value="TreeGrafter"/>
</dbReference>
<comment type="catalytic activity">
    <reaction evidence="10">
        <text>ITP + H2O = IMP + diphosphate + H(+)</text>
        <dbReference type="Rhea" id="RHEA:29399"/>
        <dbReference type="ChEBI" id="CHEBI:15377"/>
        <dbReference type="ChEBI" id="CHEBI:15378"/>
        <dbReference type="ChEBI" id="CHEBI:33019"/>
        <dbReference type="ChEBI" id="CHEBI:58053"/>
        <dbReference type="ChEBI" id="CHEBI:61402"/>
        <dbReference type="EC" id="3.6.1.66"/>
    </reaction>
</comment>
<dbReference type="AlphaFoldDB" id="A0A1F4TSP0"/>
<evidence type="ECO:0000256" key="9">
    <source>
        <dbReference type="ARBA" id="ARBA00052017"/>
    </source>
</evidence>
<dbReference type="InterPro" id="IPR020922">
    <property type="entry name" value="dITP/XTP_pyrophosphatase"/>
</dbReference>
<dbReference type="STRING" id="1802583.A2311_00605"/>
<evidence type="ECO:0000256" key="1">
    <source>
        <dbReference type="ARBA" id="ARBA00008023"/>
    </source>
</evidence>
<evidence type="ECO:0000256" key="4">
    <source>
        <dbReference type="ARBA" id="ARBA00022741"/>
    </source>
</evidence>
<evidence type="ECO:0000313" key="13">
    <source>
        <dbReference type="Proteomes" id="UP000178951"/>
    </source>
</evidence>
<dbReference type="GO" id="GO:0017111">
    <property type="term" value="F:ribonucleoside triphosphate phosphatase activity"/>
    <property type="evidence" value="ECO:0007669"/>
    <property type="project" value="InterPro"/>
</dbReference>
<dbReference type="EMBL" id="MEUF01000021">
    <property type="protein sequence ID" value="OGC35722.1"/>
    <property type="molecule type" value="Genomic_DNA"/>
</dbReference>
<gene>
    <name evidence="12" type="ORF">A2311_00605</name>
</gene>
<comment type="similarity">
    <text evidence="1 10 11">Belongs to the HAM1 NTPase family.</text>
</comment>
<dbReference type="GO" id="GO:0009117">
    <property type="term" value="P:nucleotide metabolic process"/>
    <property type="evidence" value="ECO:0007669"/>
    <property type="project" value="UniProtKB-KW"/>
</dbReference>
<evidence type="ECO:0000256" key="11">
    <source>
        <dbReference type="RuleBase" id="RU003781"/>
    </source>
</evidence>
<dbReference type="InterPro" id="IPR002637">
    <property type="entry name" value="RdgB/HAM1"/>
</dbReference>
<reference evidence="12 13" key="1">
    <citation type="journal article" date="2016" name="Nat. Commun.">
        <title>Thousands of microbial genomes shed light on interconnected biogeochemical processes in an aquifer system.</title>
        <authorList>
            <person name="Anantharaman K."/>
            <person name="Brown C.T."/>
            <person name="Hug L.A."/>
            <person name="Sharon I."/>
            <person name="Castelle C.J."/>
            <person name="Probst A.J."/>
            <person name="Thomas B.C."/>
            <person name="Singh A."/>
            <person name="Wilkins M.J."/>
            <person name="Karaoz U."/>
            <person name="Brodie E.L."/>
            <person name="Williams K.H."/>
            <person name="Hubbard S.S."/>
            <person name="Banfield J.F."/>
        </authorList>
    </citation>
    <scope>NUCLEOTIDE SEQUENCE [LARGE SCALE GENOMIC DNA]</scope>
</reference>
<dbReference type="GO" id="GO:0000166">
    <property type="term" value="F:nucleotide binding"/>
    <property type="evidence" value="ECO:0007669"/>
    <property type="project" value="UniProtKB-KW"/>
</dbReference>
<keyword evidence="4 10" id="KW-0547">Nucleotide-binding</keyword>
<dbReference type="PANTHER" id="PTHR11067:SF9">
    <property type="entry name" value="INOSINE TRIPHOSPHATE PYROPHOSPHATASE"/>
    <property type="match status" value="1"/>
</dbReference>
<dbReference type="GO" id="GO:0046872">
    <property type="term" value="F:metal ion binding"/>
    <property type="evidence" value="ECO:0007669"/>
    <property type="project" value="UniProtKB-KW"/>
</dbReference>
<feature type="binding site" evidence="10">
    <location>
        <begin position="171"/>
        <end position="172"/>
    </location>
    <ligand>
        <name>substrate</name>
    </ligand>
</feature>
<comment type="catalytic activity">
    <reaction evidence="9 10">
        <text>XTP + H2O = XMP + diphosphate + H(+)</text>
        <dbReference type="Rhea" id="RHEA:28610"/>
        <dbReference type="ChEBI" id="CHEBI:15377"/>
        <dbReference type="ChEBI" id="CHEBI:15378"/>
        <dbReference type="ChEBI" id="CHEBI:33019"/>
        <dbReference type="ChEBI" id="CHEBI:57464"/>
        <dbReference type="ChEBI" id="CHEBI:61314"/>
        <dbReference type="EC" id="3.6.1.66"/>
    </reaction>
</comment>
<feature type="binding site" evidence="10">
    <location>
        <begin position="143"/>
        <end position="146"/>
    </location>
    <ligand>
        <name>substrate</name>
    </ligand>
</feature>
<keyword evidence="6 10" id="KW-0460">Magnesium</keyword>
<dbReference type="CDD" id="cd00515">
    <property type="entry name" value="HAM1"/>
    <property type="match status" value="1"/>
</dbReference>
<feature type="binding site" evidence="10">
    <location>
        <position position="166"/>
    </location>
    <ligand>
        <name>substrate</name>
    </ligand>
</feature>
<comment type="subunit">
    <text evidence="2 10">Homodimer.</text>
</comment>
<dbReference type="GO" id="GO:0009146">
    <property type="term" value="P:purine nucleoside triphosphate catabolic process"/>
    <property type="evidence" value="ECO:0007669"/>
    <property type="project" value="UniProtKB-UniRule"/>
</dbReference>
<feature type="active site" description="Proton acceptor" evidence="10">
    <location>
        <position position="63"/>
    </location>
</feature>
<evidence type="ECO:0000256" key="10">
    <source>
        <dbReference type="HAMAP-Rule" id="MF_01405"/>
    </source>
</evidence>
<feature type="binding site" evidence="10">
    <location>
        <begin position="9"/>
        <end position="14"/>
    </location>
    <ligand>
        <name>substrate</name>
    </ligand>
</feature>
<evidence type="ECO:0000256" key="5">
    <source>
        <dbReference type="ARBA" id="ARBA00022801"/>
    </source>
</evidence>
<dbReference type="EC" id="3.6.1.66" evidence="10"/>
<dbReference type="GO" id="GO:0036220">
    <property type="term" value="F:ITP diphosphatase activity"/>
    <property type="evidence" value="ECO:0007669"/>
    <property type="project" value="UniProtKB-UniRule"/>
</dbReference>
<dbReference type="Pfam" id="PF01725">
    <property type="entry name" value="Ham1p_like"/>
    <property type="match status" value="1"/>
</dbReference>
<evidence type="ECO:0000256" key="2">
    <source>
        <dbReference type="ARBA" id="ARBA00011738"/>
    </source>
</evidence>
<dbReference type="GO" id="GO:0035870">
    <property type="term" value="F:dITP diphosphatase activity"/>
    <property type="evidence" value="ECO:0007669"/>
    <property type="project" value="UniProtKB-UniRule"/>
</dbReference>
<evidence type="ECO:0000256" key="3">
    <source>
        <dbReference type="ARBA" id="ARBA00022723"/>
    </source>
</evidence>
<dbReference type="PANTHER" id="PTHR11067">
    <property type="entry name" value="INOSINE TRIPHOSPHATE PYROPHOSPHATASE/HAM1 PROTEIN"/>
    <property type="match status" value="1"/>
</dbReference>
<dbReference type="FunFam" id="3.90.950.10:FF:000001">
    <property type="entry name" value="dITP/XTP pyrophosphatase"/>
    <property type="match status" value="1"/>
</dbReference>
<feature type="binding site" evidence="10">
    <location>
        <position position="64"/>
    </location>
    <ligand>
        <name>substrate</name>
    </ligand>
</feature>
<comment type="caution">
    <text evidence="10">Lacks conserved residue(s) required for the propagation of feature annotation.</text>
</comment>
<proteinExistence type="inferred from homology"/>
<feature type="binding site" evidence="10">
    <location>
        <position position="63"/>
    </location>
    <ligand>
        <name>Mg(2+)</name>
        <dbReference type="ChEBI" id="CHEBI:18420"/>
    </ligand>
</feature>
<evidence type="ECO:0000256" key="7">
    <source>
        <dbReference type="ARBA" id="ARBA00023080"/>
    </source>
</evidence>
<dbReference type="Proteomes" id="UP000178951">
    <property type="component" value="Unassembled WGS sequence"/>
</dbReference>
<dbReference type="NCBIfam" id="TIGR00042">
    <property type="entry name" value="RdgB/HAM1 family non-canonical purine NTP pyrophosphatase"/>
    <property type="match status" value="1"/>
</dbReference>
<name>A0A1F4TSP0_UNCSA</name>
<evidence type="ECO:0000313" key="12">
    <source>
        <dbReference type="EMBL" id="OGC35722.1"/>
    </source>
</evidence>
<dbReference type="Gene3D" id="3.90.950.10">
    <property type="match status" value="1"/>
</dbReference>
<comment type="function">
    <text evidence="10">Pyrophosphatase that catalyzes the hydrolysis of nucleoside triphosphates to their monophosphate derivatives, with a high preference for the non-canonical purine nucleotides XTP (xanthosine triphosphate), dITP (deoxyinosine triphosphate) and ITP. Seems to function as a house-cleaning enzyme that removes non-canonical purine nucleotides from the nucleotide pool, thus preventing their incorporation into DNA/RNA and avoiding chromosomal lesions.</text>
</comment>
<organism evidence="12 13">
    <name type="scientific">candidate division WOR-1 bacterium RIFOXYB2_FULL_48_7</name>
    <dbReference type="NCBI Taxonomy" id="1802583"/>
    <lineage>
        <taxon>Bacteria</taxon>
        <taxon>Bacillati</taxon>
        <taxon>Saganbacteria</taxon>
    </lineage>
</organism>
<keyword evidence="3 10" id="KW-0479">Metal-binding</keyword>
<keyword evidence="7 10" id="KW-0546">Nucleotide metabolism</keyword>
<dbReference type="SUPFAM" id="SSF52972">
    <property type="entry name" value="ITPase-like"/>
    <property type="match status" value="1"/>
</dbReference>
<protein>
    <recommendedName>
        <fullName evidence="10">dITP/XTP pyrophosphatase</fullName>
        <ecNumber evidence="10">3.6.1.66</ecNumber>
    </recommendedName>
    <alternativeName>
        <fullName evidence="10">Non-canonical purine NTP pyrophosphatase</fullName>
    </alternativeName>
    <alternativeName>
        <fullName evidence="10">Non-standard purine NTP pyrophosphatase</fullName>
    </alternativeName>
    <alternativeName>
        <fullName evidence="10">Nucleoside-triphosphate diphosphatase</fullName>
    </alternativeName>
    <alternativeName>
        <fullName evidence="10">Nucleoside-triphosphate pyrophosphatase</fullName>
        <shortName evidence="10">NTPase</shortName>
    </alternativeName>
</protein>
<accession>A0A1F4TSP0</accession>
<evidence type="ECO:0000256" key="8">
    <source>
        <dbReference type="ARBA" id="ARBA00051875"/>
    </source>
</evidence>
<sequence length="183" mass="20400">MKNELIVATTNPHKLREIAQISKLPVTGRTSQVRENGKTFEANAIKKVKSLKLKPGQVGLADDSGLMVNCLNGAPGVRSARFANPPTAENLCRKLLRKMANCPQRGAKFICVIALAYPDGKIRTVKGTCYGRILREMRGKNGFGYDQLFRPCGYQQTFAEMPSKMKNWLSHRGRALKKLLAYF</sequence>
<dbReference type="GO" id="GO:0036222">
    <property type="term" value="F:XTP diphosphatase activity"/>
    <property type="evidence" value="ECO:0007669"/>
    <property type="project" value="UniProtKB-UniRule"/>
</dbReference>
<comment type="cofactor">
    <cofactor evidence="10">
        <name>Mg(2+)</name>
        <dbReference type="ChEBI" id="CHEBI:18420"/>
    </cofactor>
    <text evidence="10">Binds 1 Mg(2+) ion per subunit.</text>
</comment>
<evidence type="ECO:0000256" key="6">
    <source>
        <dbReference type="ARBA" id="ARBA00022842"/>
    </source>
</evidence>
<comment type="caution">
    <text evidence="12">The sequence shown here is derived from an EMBL/GenBank/DDBJ whole genome shotgun (WGS) entry which is preliminary data.</text>
</comment>
<dbReference type="InterPro" id="IPR029001">
    <property type="entry name" value="ITPase-like_fam"/>
</dbReference>